<sequence>MKYFFLFSLLILPAVIFMVDNRKMIVYAEEDPIDEEEADVEGEVEEAEIAATESEEDEEEDSLSKASPDVDTVLLFTKPSIQGASQLELVAGNPVEFLVGFQNNGEQDFVVDYIDASFRYPMDFNYFIQNFSAVGYNTVVKREEEATFQYTFVPAETYAGRPFGLNINLVYHDINGNGFQEAVFNETVQIVELDEGFDGETFFLYVFLAASVVLFLVIGQQTLLTVGKKRPIIKKAAPVETGTSNPNNVDYDWLPPQTLASLNKDKSPKASKQASSPRQRKAKRPAGSD</sequence>
<dbReference type="PANTHER" id="PTHR12924">
    <property type="entry name" value="TRANSLOCON-ASSOCIATED PROTEIN, ALPHA SUBUNIT"/>
    <property type="match status" value="1"/>
</dbReference>
<accession>A0ABD1FGJ1</accession>
<evidence type="ECO:0000256" key="11">
    <source>
        <dbReference type="ARBA" id="ARBA00031071"/>
    </source>
</evidence>
<dbReference type="PANTHER" id="PTHR12924:SF0">
    <property type="entry name" value="TRANSLOCON-ASSOCIATED PROTEIN SUBUNIT ALPHA"/>
    <property type="match status" value="1"/>
</dbReference>
<dbReference type="GO" id="GO:0005789">
    <property type="term" value="C:endoplasmic reticulum membrane"/>
    <property type="evidence" value="ECO:0007669"/>
    <property type="project" value="UniProtKB-SubCell"/>
</dbReference>
<evidence type="ECO:0000256" key="6">
    <source>
        <dbReference type="ARBA" id="ARBA00022824"/>
    </source>
</evidence>
<gene>
    <name evidence="15" type="ORF">ABEB36_002015</name>
</gene>
<dbReference type="InterPro" id="IPR005595">
    <property type="entry name" value="TRAP_alpha"/>
</dbReference>
<comment type="caution">
    <text evidence="15">The sequence shown here is derived from an EMBL/GenBank/DDBJ whole genome shotgun (WGS) entry which is preliminary data.</text>
</comment>
<evidence type="ECO:0000256" key="5">
    <source>
        <dbReference type="ARBA" id="ARBA00022729"/>
    </source>
</evidence>
<dbReference type="Pfam" id="PF03896">
    <property type="entry name" value="TRAP_alpha"/>
    <property type="match status" value="1"/>
</dbReference>
<keyword evidence="4 13" id="KW-0812">Transmembrane</keyword>
<evidence type="ECO:0000256" key="8">
    <source>
        <dbReference type="ARBA" id="ARBA00023136"/>
    </source>
</evidence>
<feature type="signal peptide" evidence="14">
    <location>
        <begin position="1"/>
        <end position="28"/>
    </location>
</feature>
<dbReference type="AlphaFoldDB" id="A0ABD1FGJ1"/>
<evidence type="ECO:0000313" key="15">
    <source>
        <dbReference type="EMBL" id="KAL1518384.1"/>
    </source>
</evidence>
<feature type="chain" id="PRO_5044763423" description="Translocon-associated protein subunit alpha" evidence="14">
    <location>
        <begin position="29"/>
        <end position="289"/>
    </location>
</feature>
<dbReference type="Proteomes" id="UP001566132">
    <property type="component" value="Unassembled WGS sequence"/>
</dbReference>
<keyword evidence="16" id="KW-1185">Reference proteome</keyword>
<reference evidence="15 16" key="1">
    <citation type="submission" date="2024-05" db="EMBL/GenBank/DDBJ databases">
        <title>Genetic variation in Jamaican populations of the coffee berry borer (Hypothenemus hampei).</title>
        <authorList>
            <person name="Errbii M."/>
            <person name="Myrie A."/>
        </authorList>
    </citation>
    <scope>NUCLEOTIDE SEQUENCE [LARGE SCALE GENOMIC DNA]</scope>
    <source>
        <strain evidence="15">JA-Hopewell-2020-01-JO</strain>
        <tissue evidence="15">Whole body</tissue>
    </source>
</reference>
<evidence type="ECO:0000256" key="3">
    <source>
        <dbReference type="ARBA" id="ARBA00020280"/>
    </source>
</evidence>
<keyword evidence="8 13" id="KW-0472">Membrane</keyword>
<comment type="subcellular location">
    <subcellularLocation>
        <location evidence="1">Endoplasmic reticulum membrane</location>
        <topology evidence="1">Single-pass type I membrane protein</topology>
    </subcellularLocation>
</comment>
<evidence type="ECO:0000256" key="14">
    <source>
        <dbReference type="SAM" id="SignalP"/>
    </source>
</evidence>
<keyword evidence="5 14" id="KW-0732">Signal</keyword>
<evidence type="ECO:0000256" key="9">
    <source>
        <dbReference type="ARBA" id="ARBA00025620"/>
    </source>
</evidence>
<comment type="similarity">
    <text evidence="2">Belongs to the TRAP-alpha family.</text>
</comment>
<protein>
    <recommendedName>
        <fullName evidence="3">Translocon-associated protein subunit alpha</fullName>
    </recommendedName>
    <alternativeName>
        <fullName evidence="11">Signal sequence receptor subunit alpha</fullName>
    </alternativeName>
</protein>
<comment type="subunit">
    <text evidence="10">Heterotetramer of TRAP-alpha, TRAP-beta, TRAP-delta and TRAP-gamma. Interacts with palmitoylated calnexin (CALX), the interaction is required for efficient folding of glycosylated proteins.</text>
</comment>
<feature type="compositionally biased region" description="Acidic residues" evidence="12">
    <location>
        <begin position="34"/>
        <end position="61"/>
    </location>
</feature>
<keyword evidence="7 13" id="KW-1133">Transmembrane helix</keyword>
<feature type="compositionally biased region" description="Basic residues" evidence="12">
    <location>
        <begin position="278"/>
        <end position="289"/>
    </location>
</feature>
<proteinExistence type="inferred from homology"/>
<evidence type="ECO:0000256" key="12">
    <source>
        <dbReference type="SAM" id="MobiDB-lite"/>
    </source>
</evidence>
<evidence type="ECO:0000313" key="16">
    <source>
        <dbReference type="Proteomes" id="UP001566132"/>
    </source>
</evidence>
<evidence type="ECO:0000256" key="1">
    <source>
        <dbReference type="ARBA" id="ARBA00004115"/>
    </source>
</evidence>
<evidence type="ECO:0000256" key="10">
    <source>
        <dbReference type="ARBA" id="ARBA00025854"/>
    </source>
</evidence>
<dbReference type="EMBL" id="JBDJPC010000001">
    <property type="protein sequence ID" value="KAL1518384.1"/>
    <property type="molecule type" value="Genomic_DNA"/>
</dbReference>
<feature type="region of interest" description="Disordered" evidence="12">
    <location>
        <begin position="34"/>
        <end position="66"/>
    </location>
</feature>
<name>A0ABD1FGJ1_HYPHA</name>
<feature type="region of interest" description="Disordered" evidence="12">
    <location>
        <begin position="239"/>
        <end position="289"/>
    </location>
</feature>
<feature type="transmembrane region" description="Helical" evidence="13">
    <location>
        <begin position="202"/>
        <end position="226"/>
    </location>
</feature>
<keyword evidence="6" id="KW-0256">Endoplasmic reticulum</keyword>
<evidence type="ECO:0000256" key="13">
    <source>
        <dbReference type="SAM" id="Phobius"/>
    </source>
</evidence>
<evidence type="ECO:0000256" key="4">
    <source>
        <dbReference type="ARBA" id="ARBA00022692"/>
    </source>
</evidence>
<comment type="function">
    <text evidence="9">TRAP proteins are part of a complex whose function is to bind calcium to the ER membrane and thereby regulate the retention of ER resident proteins. May be involved in the recycling of the translocation apparatus after completion of the translocation process or may function as a membrane-bound chaperone facilitating folding of translocated proteins.</text>
</comment>
<organism evidence="15 16">
    <name type="scientific">Hypothenemus hampei</name>
    <name type="common">Coffee berry borer</name>
    <dbReference type="NCBI Taxonomy" id="57062"/>
    <lineage>
        <taxon>Eukaryota</taxon>
        <taxon>Metazoa</taxon>
        <taxon>Ecdysozoa</taxon>
        <taxon>Arthropoda</taxon>
        <taxon>Hexapoda</taxon>
        <taxon>Insecta</taxon>
        <taxon>Pterygota</taxon>
        <taxon>Neoptera</taxon>
        <taxon>Endopterygota</taxon>
        <taxon>Coleoptera</taxon>
        <taxon>Polyphaga</taxon>
        <taxon>Cucujiformia</taxon>
        <taxon>Curculionidae</taxon>
        <taxon>Scolytinae</taxon>
        <taxon>Hypothenemus</taxon>
    </lineage>
</organism>
<evidence type="ECO:0000256" key="7">
    <source>
        <dbReference type="ARBA" id="ARBA00022989"/>
    </source>
</evidence>
<evidence type="ECO:0000256" key="2">
    <source>
        <dbReference type="ARBA" id="ARBA00006776"/>
    </source>
</evidence>